<dbReference type="PRINTS" id="PR00081">
    <property type="entry name" value="GDHRDH"/>
</dbReference>
<dbReference type="EMBL" id="EQ973857">
    <property type="protein sequence ID" value="EEF41921.1"/>
    <property type="molecule type" value="Genomic_DNA"/>
</dbReference>
<dbReference type="eggNOG" id="KOG0725">
    <property type="taxonomic scope" value="Eukaryota"/>
</dbReference>
<evidence type="ECO:0000313" key="4">
    <source>
        <dbReference type="EMBL" id="EEF41921.1"/>
    </source>
</evidence>
<dbReference type="GO" id="GO:0016491">
    <property type="term" value="F:oxidoreductase activity"/>
    <property type="evidence" value="ECO:0007669"/>
    <property type="project" value="UniProtKB-KW"/>
</dbReference>
<protein>
    <submittedName>
        <fullName evidence="4">Tropinone reductase, putative</fullName>
    </submittedName>
</protein>
<dbReference type="PANTHER" id="PTHR42898:SF6">
    <property type="entry name" value="NADP-DEPENDENT MANNITOL DEHYDROGENASE"/>
    <property type="match status" value="1"/>
</dbReference>
<dbReference type="Gene3D" id="3.40.50.720">
    <property type="entry name" value="NAD(P)-binding Rossmann-like Domain"/>
    <property type="match status" value="1"/>
</dbReference>
<evidence type="ECO:0000256" key="3">
    <source>
        <dbReference type="ARBA" id="ARBA00025714"/>
    </source>
</evidence>
<dbReference type="PANTHER" id="PTHR42898">
    <property type="entry name" value="TROPINONE REDUCTASE"/>
    <property type="match status" value="1"/>
</dbReference>
<reference evidence="5" key="1">
    <citation type="journal article" date="2010" name="Nat. Biotechnol.">
        <title>Draft genome sequence of the oilseed species Ricinus communis.</title>
        <authorList>
            <person name="Chan A.P."/>
            <person name="Crabtree J."/>
            <person name="Zhao Q."/>
            <person name="Lorenzi H."/>
            <person name="Orvis J."/>
            <person name="Puiu D."/>
            <person name="Melake-Berhan A."/>
            <person name="Jones K.M."/>
            <person name="Redman J."/>
            <person name="Chen G."/>
            <person name="Cahoon E.B."/>
            <person name="Gedil M."/>
            <person name="Stanke M."/>
            <person name="Haas B.J."/>
            <person name="Wortman J.R."/>
            <person name="Fraser-Liggett C.M."/>
            <person name="Ravel J."/>
            <person name="Rabinowicz P.D."/>
        </authorList>
    </citation>
    <scope>NUCLEOTIDE SEQUENCE [LARGE SCALE GENOMIC DNA]</scope>
    <source>
        <strain evidence="5">cv. Hale</strain>
    </source>
</reference>
<evidence type="ECO:0000313" key="5">
    <source>
        <dbReference type="Proteomes" id="UP000008311"/>
    </source>
</evidence>
<keyword evidence="1" id="KW-0521">NADP</keyword>
<dbReference type="InterPro" id="IPR045000">
    <property type="entry name" value="TR"/>
</dbReference>
<proteinExistence type="inferred from homology"/>
<comment type="similarity">
    <text evidence="3">Belongs to the short-chain dehydrogenases/reductases (SDR) family. SDR65C subfamily.</text>
</comment>
<gene>
    <name evidence="4" type="ORF">RCOM_0732760</name>
</gene>
<sequence length="72" mass="8173">MSETAWKGAMVQLTKNLACERPKDNIRINSVVPWFIITPINDYVTINLFIEQLVLAKAVKARTPMGRTGELR</sequence>
<dbReference type="InterPro" id="IPR036291">
    <property type="entry name" value="NAD(P)-bd_dom_sf"/>
</dbReference>
<dbReference type="Proteomes" id="UP000008311">
    <property type="component" value="Unassembled WGS sequence"/>
</dbReference>
<dbReference type="InterPro" id="IPR002347">
    <property type="entry name" value="SDR_fam"/>
</dbReference>
<evidence type="ECO:0000256" key="1">
    <source>
        <dbReference type="ARBA" id="ARBA00022857"/>
    </source>
</evidence>
<dbReference type="InParanoid" id="B9S3D9"/>
<name>B9S3D9_RICCO</name>
<keyword evidence="2" id="KW-0560">Oxidoreductase</keyword>
<organism evidence="4 5">
    <name type="scientific">Ricinus communis</name>
    <name type="common">Castor bean</name>
    <dbReference type="NCBI Taxonomy" id="3988"/>
    <lineage>
        <taxon>Eukaryota</taxon>
        <taxon>Viridiplantae</taxon>
        <taxon>Streptophyta</taxon>
        <taxon>Embryophyta</taxon>
        <taxon>Tracheophyta</taxon>
        <taxon>Spermatophyta</taxon>
        <taxon>Magnoliopsida</taxon>
        <taxon>eudicotyledons</taxon>
        <taxon>Gunneridae</taxon>
        <taxon>Pentapetalae</taxon>
        <taxon>rosids</taxon>
        <taxon>fabids</taxon>
        <taxon>Malpighiales</taxon>
        <taxon>Euphorbiaceae</taxon>
        <taxon>Acalyphoideae</taxon>
        <taxon>Acalypheae</taxon>
        <taxon>Ricinus</taxon>
    </lineage>
</organism>
<dbReference type="AlphaFoldDB" id="B9S3D9"/>
<accession>B9S3D9</accession>
<evidence type="ECO:0000256" key="2">
    <source>
        <dbReference type="ARBA" id="ARBA00023002"/>
    </source>
</evidence>
<dbReference type="SUPFAM" id="SSF51735">
    <property type="entry name" value="NAD(P)-binding Rossmann-fold domains"/>
    <property type="match status" value="1"/>
</dbReference>
<keyword evidence="5" id="KW-1185">Reference proteome</keyword>
<dbReference type="Pfam" id="PF13561">
    <property type="entry name" value="adh_short_C2"/>
    <property type="match status" value="1"/>
</dbReference>
<dbReference type="STRING" id="3988.B9S3D9"/>